<dbReference type="RefSeq" id="WP_151673248.1">
    <property type="nucleotide sequence ID" value="NZ_BKCG01000002.1"/>
</dbReference>
<reference evidence="1 2" key="1">
    <citation type="submission" date="2019-08" db="EMBL/GenBank/DDBJ databases">
        <title>Draft genome sequence of Ulvibacter marinus type strain NBRC 109484.</title>
        <authorList>
            <person name="Kawano K."/>
            <person name="Ushijima N."/>
            <person name="Kihara M."/>
            <person name="Itoh H."/>
        </authorList>
    </citation>
    <scope>NUCLEOTIDE SEQUENCE [LARGE SCALE GENOMIC DNA]</scope>
    <source>
        <strain evidence="1 2">NBRC 109484</strain>
    </source>
</reference>
<dbReference type="InterPro" id="IPR034660">
    <property type="entry name" value="DinB/YfiT-like"/>
</dbReference>
<evidence type="ECO:0000313" key="2">
    <source>
        <dbReference type="Proteomes" id="UP000326509"/>
    </source>
</evidence>
<dbReference type="Proteomes" id="UP000326509">
    <property type="component" value="Unassembled WGS sequence"/>
</dbReference>
<dbReference type="AlphaFoldDB" id="A0A5J4IZF9"/>
<gene>
    <name evidence="1" type="ORF">ULMA_12880</name>
</gene>
<sequence length="152" mass="16783">MTTSEQLAILFKKFSLGGNYAGVSLEQALEGVSWEDSIVQIKSLNSISTLVFHIDYYIAAVKQVLEGGPLEAKDSLSFIHPPVTSKKDWDTLKTVLFNNIEIVSGLLKSMDSSQFEKPFGTGAYGSTLRNVIGLLEHSHYHLGQIVLLKRLL</sequence>
<dbReference type="SUPFAM" id="SSF109854">
    <property type="entry name" value="DinB/YfiT-like putative metalloenzymes"/>
    <property type="match status" value="1"/>
</dbReference>
<evidence type="ECO:0008006" key="3">
    <source>
        <dbReference type="Google" id="ProtNLM"/>
    </source>
</evidence>
<proteinExistence type="predicted"/>
<organism evidence="1 2">
    <name type="scientific">Patiriisocius marinus</name>
    <dbReference type="NCBI Taxonomy" id="1397112"/>
    <lineage>
        <taxon>Bacteria</taxon>
        <taxon>Pseudomonadati</taxon>
        <taxon>Bacteroidota</taxon>
        <taxon>Flavobacteriia</taxon>
        <taxon>Flavobacteriales</taxon>
        <taxon>Flavobacteriaceae</taxon>
        <taxon>Patiriisocius</taxon>
    </lineage>
</organism>
<protein>
    <recommendedName>
        <fullName evidence="3">DinB superfamily protein</fullName>
    </recommendedName>
</protein>
<comment type="caution">
    <text evidence="1">The sequence shown here is derived from an EMBL/GenBank/DDBJ whole genome shotgun (WGS) entry which is preliminary data.</text>
</comment>
<dbReference type="EMBL" id="BKCG01000002">
    <property type="protein sequence ID" value="GER59180.1"/>
    <property type="molecule type" value="Genomic_DNA"/>
</dbReference>
<accession>A0A5J4IZF9</accession>
<keyword evidence="2" id="KW-1185">Reference proteome</keyword>
<name>A0A5J4IZF9_9FLAO</name>
<evidence type="ECO:0000313" key="1">
    <source>
        <dbReference type="EMBL" id="GER59180.1"/>
    </source>
</evidence>
<dbReference type="OrthoDB" id="9814103at2"/>
<dbReference type="Gene3D" id="1.20.120.450">
    <property type="entry name" value="dinb family like domain"/>
    <property type="match status" value="1"/>
</dbReference>